<dbReference type="AlphaFoldDB" id="A0A2A9CT29"/>
<evidence type="ECO:0000313" key="2">
    <source>
        <dbReference type="Proteomes" id="UP000226079"/>
    </source>
</evidence>
<accession>A0A2A9CT29</accession>
<evidence type="ECO:0000313" key="1">
    <source>
        <dbReference type="EMBL" id="PFG17205.1"/>
    </source>
</evidence>
<reference evidence="1 2" key="1">
    <citation type="submission" date="2017-10" db="EMBL/GenBank/DDBJ databases">
        <title>Sequencing the genomes of 1000 actinobacteria strains.</title>
        <authorList>
            <person name="Klenk H.-P."/>
        </authorList>
    </citation>
    <scope>NUCLEOTIDE SEQUENCE [LARGE SCALE GENOMIC DNA]</scope>
    <source>
        <strain evidence="1 2">DSM 15597</strain>
    </source>
</reference>
<sequence>MDGQRDFICDESTRLTPRLAMLAIPASRMRAEIDRSLEAVHRLTPSAEEAQEVIDRAKRSARESTIGLRRALDNELTKALTTPQSAAEAS</sequence>
<dbReference type="EMBL" id="PDJC01000001">
    <property type="protein sequence ID" value="PFG17205.1"/>
    <property type="molecule type" value="Genomic_DNA"/>
</dbReference>
<dbReference type="RefSeq" id="WP_098460661.1">
    <property type="nucleotide sequence ID" value="NZ_PDJC01000001.1"/>
</dbReference>
<dbReference type="Proteomes" id="UP000226079">
    <property type="component" value="Unassembled WGS sequence"/>
</dbReference>
<organism evidence="1 2">
    <name type="scientific">Propionicimonas paludicola</name>
    <dbReference type="NCBI Taxonomy" id="185243"/>
    <lineage>
        <taxon>Bacteria</taxon>
        <taxon>Bacillati</taxon>
        <taxon>Actinomycetota</taxon>
        <taxon>Actinomycetes</taxon>
        <taxon>Propionibacteriales</taxon>
        <taxon>Nocardioidaceae</taxon>
        <taxon>Propionicimonas</taxon>
    </lineage>
</organism>
<name>A0A2A9CT29_9ACTN</name>
<protein>
    <submittedName>
        <fullName evidence="1">Uncharacterized protein</fullName>
    </submittedName>
</protein>
<proteinExistence type="predicted"/>
<keyword evidence="2" id="KW-1185">Reference proteome</keyword>
<comment type="caution">
    <text evidence="1">The sequence shown here is derived from an EMBL/GenBank/DDBJ whole genome shotgun (WGS) entry which is preliminary data.</text>
</comment>
<gene>
    <name evidence="1" type="ORF">ATK74_1768</name>
</gene>